<reference evidence="1" key="1">
    <citation type="submission" date="2022-08" db="EMBL/GenBank/DDBJ databases">
        <title>Genomic Encyclopedia of Type Strains, Phase III (KMG-III): the genomes of soil and plant-associated and newly described type strains.</title>
        <authorList>
            <person name="Whitman W."/>
        </authorList>
    </citation>
    <scope>NUCLEOTIDE SEQUENCE</scope>
    <source>
        <strain evidence="1">HMT 1</strain>
    </source>
</reference>
<organism evidence="1 2">
    <name type="scientific">Methylohalomonas lacus</name>
    <dbReference type="NCBI Taxonomy" id="398773"/>
    <lineage>
        <taxon>Bacteria</taxon>
        <taxon>Pseudomonadati</taxon>
        <taxon>Pseudomonadota</taxon>
        <taxon>Gammaproteobacteria</taxon>
        <taxon>Methylohalomonadales</taxon>
        <taxon>Methylohalomonadaceae</taxon>
        <taxon>Methylohalomonas</taxon>
    </lineage>
</organism>
<dbReference type="EMBL" id="JANUCT010000005">
    <property type="protein sequence ID" value="MCS3902862.1"/>
    <property type="molecule type" value="Genomic_DNA"/>
</dbReference>
<evidence type="ECO:0000313" key="2">
    <source>
        <dbReference type="Proteomes" id="UP001204445"/>
    </source>
</evidence>
<dbReference type="AlphaFoldDB" id="A0AAE3L581"/>
<protein>
    <submittedName>
        <fullName evidence="1">Uncharacterized protein</fullName>
    </submittedName>
</protein>
<name>A0AAE3L581_9GAMM</name>
<sequence length="216" mass="24937">MLRTARSYLFSLALFSLGLAIGIGVTRVYFQPEPEKIEFDRQQIPTLMMHPLGRDGAHRHRIGNWELLSSLTAGNDSLILRYNDTYIAALKTTPDRRIESIVVNHPLHDSVLLILERLNEKSVTGKLTTDILSSDGQKTGFVIDENMDGQPDLRFEYAGPYLYVWLDQSWHRVLRSSPRESGAGFKHTVIYRQEMHEIRLEEYPYSLEPIIPRIRQ</sequence>
<gene>
    <name evidence="1" type="ORF">J2T55_000870</name>
</gene>
<keyword evidence="2" id="KW-1185">Reference proteome</keyword>
<accession>A0AAE3L581</accession>
<comment type="caution">
    <text evidence="1">The sequence shown here is derived from an EMBL/GenBank/DDBJ whole genome shotgun (WGS) entry which is preliminary data.</text>
</comment>
<evidence type="ECO:0000313" key="1">
    <source>
        <dbReference type="EMBL" id="MCS3902862.1"/>
    </source>
</evidence>
<dbReference type="RefSeq" id="WP_259054461.1">
    <property type="nucleotide sequence ID" value="NZ_JANUCT010000005.1"/>
</dbReference>
<dbReference type="Proteomes" id="UP001204445">
    <property type="component" value="Unassembled WGS sequence"/>
</dbReference>
<proteinExistence type="predicted"/>